<evidence type="ECO:0000313" key="2">
    <source>
        <dbReference type="Proteomes" id="UP001470230"/>
    </source>
</evidence>
<dbReference type="Proteomes" id="UP001470230">
    <property type="component" value="Unassembled WGS sequence"/>
</dbReference>
<protein>
    <submittedName>
        <fullName evidence="1">Uncharacterized protein</fullName>
    </submittedName>
</protein>
<keyword evidence="2" id="KW-1185">Reference proteome</keyword>
<evidence type="ECO:0000313" key="1">
    <source>
        <dbReference type="EMBL" id="KAK8839285.1"/>
    </source>
</evidence>
<reference evidence="1 2" key="1">
    <citation type="submission" date="2024-04" db="EMBL/GenBank/DDBJ databases">
        <title>Tritrichomonas musculus Genome.</title>
        <authorList>
            <person name="Alves-Ferreira E."/>
            <person name="Grigg M."/>
            <person name="Lorenzi H."/>
            <person name="Galac M."/>
        </authorList>
    </citation>
    <scope>NUCLEOTIDE SEQUENCE [LARGE SCALE GENOMIC DNA]</scope>
    <source>
        <strain evidence="1 2">EAF2021</strain>
    </source>
</reference>
<organism evidence="1 2">
    <name type="scientific">Tritrichomonas musculus</name>
    <dbReference type="NCBI Taxonomy" id="1915356"/>
    <lineage>
        <taxon>Eukaryota</taxon>
        <taxon>Metamonada</taxon>
        <taxon>Parabasalia</taxon>
        <taxon>Tritrichomonadida</taxon>
        <taxon>Tritrichomonadidae</taxon>
        <taxon>Tritrichomonas</taxon>
    </lineage>
</organism>
<name>A0ABR2H1B1_9EUKA</name>
<accession>A0ABR2H1B1</accession>
<proteinExistence type="predicted"/>
<sequence length="139" mass="17045">MYDREKRIMIFKNGDERETWIKKCDEQAMREYSKESEKIYEKWRKDGEFFLEEFINNGGQEIIDWLQGMLDTCLFLNHWEYERRYGVAYEFIESMLQKCLSCMKQPDCCTTMLQMMLGSLRSEIEANEIDPYEHEYEYE</sequence>
<comment type="caution">
    <text evidence="1">The sequence shown here is derived from an EMBL/GenBank/DDBJ whole genome shotgun (WGS) entry which is preliminary data.</text>
</comment>
<dbReference type="EMBL" id="JAPFFF010000052">
    <property type="protein sequence ID" value="KAK8839285.1"/>
    <property type="molecule type" value="Genomic_DNA"/>
</dbReference>
<gene>
    <name evidence="1" type="ORF">M9Y10_032217</name>
</gene>